<dbReference type="SUPFAM" id="SSF81383">
    <property type="entry name" value="F-box domain"/>
    <property type="match status" value="1"/>
</dbReference>
<protein>
    <submittedName>
        <fullName evidence="1">F-box family protein</fullName>
    </submittedName>
</protein>
<evidence type="ECO:0000313" key="1">
    <source>
        <dbReference type="EMBL" id="QBK92871.1"/>
    </source>
</evidence>
<dbReference type="InterPro" id="IPR036047">
    <property type="entry name" value="F-box-like_dom_sf"/>
</dbReference>
<proteinExistence type="predicted"/>
<reference evidence="1" key="1">
    <citation type="journal article" date="2019" name="MBio">
        <title>Virus Genomes from Deep Sea Sediments Expand the Ocean Megavirome and Support Independent Origins of Viral Gigantism.</title>
        <authorList>
            <person name="Backstrom D."/>
            <person name="Yutin N."/>
            <person name="Jorgensen S.L."/>
            <person name="Dharamshi J."/>
            <person name="Homa F."/>
            <person name="Zaremba-Niedwiedzka K."/>
            <person name="Spang A."/>
            <person name="Wolf Y.I."/>
            <person name="Koonin E.V."/>
            <person name="Ettema T.J."/>
        </authorList>
    </citation>
    <scope>NUCLEOTIDE SEQUENCE</scope>
</reference>
<organism evidence="1">
    <name type="scientific">Pithovirus LCPAC403</name>
    <dbReference type="NCBI Taxonomy" id="2506596"/>
    <lineage>
        <taxon>Viruses</taxon>
        <taxon>Pithoviruses</taxon>
    </lineage>
</organism>
<sequence>MRLKKDISSTEIQEILLNLDINDISILCRTDKRFDNVCKRESFWRNKVLSPTKDMERYSENLGKEWVNGMTYKELIEEVYDRGPESLLYLHHLKMLEIDKALGHEARTSTSLFQALYT</sequence>
<accession>A0A481ZDY2</accession>
<name>A0A481ZDY2_9VIRU</name>
<gene>
    <name evidence="1" type="ORF">LCPAC403_00050</name>
</gene>
<dbReference type="EMBL" id="MK500588">
    <property type="protein sequence ID" value="QBK92871.1"/>
    <property type="molecule type" value="Genomic_DNA"/>
</dbReference>